<proteinExistence type="predicted"/>
<sequence>MAGTILHSSSTVERHIPLQHVKRHTDVQVVHSDRLKPCPRDVRVATKEKVRRPRSPVPTHVSERPSTSNFAPYIDLEQDDPPMRIQSPTVYGGSQGDHIGTGDDHAGVRTTT</sequence>
<name>A0A085N4Q4_9BILA</name>
<gene>
    <name evidence="2" type="ORF">M514_23297</name>
</gene>
<evidence type="ECO:0000256" key="1">
    <source>
        <dbReference type="SAM" id="MobiDB-lite"/>
    </source>
</evidence>
<protein>
    <submittedName>
        <fullName evidence="2">Uncharacterized protein</fullName>
    </submittedName>
</protein>
<evidence type="ECO:0000313" key="2">
    <source>
        <dbReference type="EMBL" id="KFD64450.1"/>
    </source>
</evidence>
<dbReference type="EMBL" id="KL367555">
    <property type="protein sequence ID" value="KFD64450.1"/>
    <property type="molecule type" value="Genomic_DNA"/>
</dbReference>
<feature type="region of interest" description="Disordered" evidence="1">
    <location>
        <begin position="40"/>
        <end position="112"/>
    </location>
</feature>
<organism evidence="2">
    <name type="scientific">Trichuris suis</name>
    <name type="common">pig whipworm</name>
    <dbReference type="NCBI Taxonomy" id="68888"/>
    <lineage>
        <taxon>Eukaryota</taxon>
        <taxon>Metazoa</taxon>
        <taxon>Ecdysozoa</taxon>
        <taxon>Nematoda</taxon>
        <taxon>Enoplea</taxon>
        <taxon>Dorylaimia</taxon>
        <taxon>Trichinellida</taxon>
        <taxon>Trichuridae</taxon>
        <taxon>Trichuris</taxon>
    </lineage>
</organism>
<reference evidence="2" key="1">
    <citation type="journal article" date="2014" name="Nat. Genet.">
        <title>Genome and transcriptome of the porcine whipworm Trichuris suis.</title>
        <authorList>
            <person name="Jex A.R."/>
            <person name="Nejsum P."/>
            <person name="Schwarz E.M."/>
            <person name="Hu L."/>
            <person name="Young N.D."/>
            <person name="Hall R.S."/>
            <person name="Korhonen P.K."/>
            <person name="Liao S."/>
            <person name="Thamsborg S."/>
            <person name="Xia J."/>
            <person name="Xu P."/>
            <person name="Wang S."/>
            <person name="Scheerlinck J.P."/>
            <person name="Hofmann A."/>
            <person name="Sternberg P.W."/>
            <person name="Wang J."/>
            <person name="Gasser R.B."/>
        </authorList>
    </citation>
    <scope>NUCLEOTIDE SEQUENCE [LARGE SCALE GENOMIC DNA]</scope>
    <source>
        <strain evidence="2">DCEP-RM93F</strain>
    </source>
</reference>
<dbReference type="AlphaFoldDB" id="A0A085N4Q4"/>
<feature type="compositionally biased region" description="Basic and acidic residues" evidence="1">
    <location>
        <begin position="100"/>
        <end position="112"/>
    </location>
</feature>
<accession>A0A085N4Q4</accession>
<dbReference type="Proteomes" id="UP000030758">
    <property type="component" value="Unassembled WGS sequence"/>
</dbReference>